<dbReference type="PANTHER" id="PTHR11132">
    <property type="entry name" value="SOLUTE CARRIER FAMILY 35"/>
    <property type="match status" value="1"/>
</dbReference>
<comment type="subcellular location">
    <subcellularLocation>
        <location evidence="1">Membrane</location>
        <topology evidence="1">Multi-pass membrane protein</topology>
    </subcellularLocation>
</comment>
<dbReference type="Pfam" id="PF03151">
    <property type="entry name" value="TPT"/>
    <property type="match status" value="1"/>
</dbReference>
<keyword evidence="3 6" id="KW-0812">Transmembrane</keyword>
<sequence>QGASFSHLPSKHTFRSHLFNKEDEQQEEIKNQKCPHRLHNSSSPKKQTLFISSLIILWYTSNIGVLLLNKFLLSNYGFKFPIFLTMCHMSACAILSYLSIVFLKLVPLQHLKSRSQFMKVATLSVVFCASVVGGNVSLRYLPVSFNQAVGATTPFFTALFAYLMTFKREAWITYRDVNYKGEPGFHWFGFIMCISATAVRAFKSVLQGILLSSEGEKLNSMNLMLYMSPIAVIALLPVTIVMEPDVMSVTLSLARQHKYIWVLLLVNSVMAYSANLLNFLVTKHTSALTLQVLGNAKGAVAVVISILLFRNPVTVMGIGGYSITVLGVVAYGETKRRFR</sequence>
<reference evidence="8" key="1">
    <citation type="submission" date="2019-12" db="EMBL/GenBank/DDBJ databases">
        <title>Genome sequencing and annotation of Brassica cretica.</title>
        <authorList>
            <person name="Studholme D.J."/>
            <person name="Sarris P.F."/>
        </authorList>
    </citation>
    <scope>NUCLEOTIDE SEQUENCE</scope>
    <source>
        <strain evidence="8">PFS-102/07</strain>
        <tissue evidence="8">Leaf</tissue>
    </source>
</reference>
<evidence type="ECO:0000256" key="4">
    <source>
        <dbReference type="ARBA" id="ARBA00022989"/>
    </source>
</evidence>
<dbReference type="InterPro" id="IPR004853">
    <property type="entry name" value="Sugar_P_trans_dom"/>
</dbReference>
<feature type="transmembrane region" description="Helical" evidence="6">
    <location>
        <begin position="184"/>
        <end position="202"/>
    </location>
</feature>
<evidence type="ECO:0000256" key="5">
    <source>
        <dbReference type="ARBA" id="ARBA00023136"/>
    </source>
</evidence>
<dbReference type="InterPro" id="IPR037185">
    <property type="entry name" value="EmrE-like"/>
</dbReference>
<keyword evidence="4 6" id="KW-1133">Transmembrane helix</keyword>
<evidence type="ECO:0000256" key="6">
    <source>
        <dbReference type="SAM" id="Phobius"/>
    </source>
</evidence>
<feature type="domain" description="Sugar phosphate transporter" evidence="7">
    <location>
        <begin position="51"/>
        <end position="331"/>
    </location>
</feature>
<name>A0A8S9GYP4_BRACR</name>
<feature type="transmembrane region" description="Helical" evidence="6">
    <location>
        <begin position="260"/>
        <end position="281"/>
    </location>
</feature>
<dbReference type="AlphaFoldDB" id="A0A8S9GYP4"/>
<protein>
    <recommendedName>
        <fullName evidence="7">Sugar phosphate transporter domain-containing protein</fullName>
    </recommendedName>
</protein>
<gene>
    <name evidence="8" type="ORF">F2Q70_00023688</name>
</gene>
<feature type="transmembrane region" description="Helical" evidence="6">
    <location>
        <begin position="288"/>
        <end position="309"/>
    </location>
</feature>
<keyword evidence="2" id="KW-0813">Transport</keyword>
<feature type="transmembrane region" description="Helical" evidence="6">
    <location>
        <begin position="145"/>
        <end position="164"/>
    </location>
</feature>
<dbReference type="SUPFAM" id="SSF103481">
    <property type="entry name" value="Multidrug resistance efflux transporter EmrE"/>
    <property type="match status" value="1"/>
</dbReference>
<accession>A0A8S9GYP4</accession>
<feature type="transmembrane region" description="Helical" evidence="6">
    <location>
        <begin position="315"/>
        <end position="332"/>
    </location>
</feature>
<feature type="transmembrane region" description="Helical" evidence="6">
    <location>
        <begin position="223"/>
        <end position="240"/>
    </location>
</feature>
<feature type="transmembrane region" description="Helical" evidence="6">
    <location>
        <begin position="80"/>
        <end position="100"/>
    </location>
</feature>
<dbReference type="GO" id="GO:0016020">
    <property type="term" value="C:membrane"/>
    <property type="evidence" value="ECO:0007669"/>
    <property type="project" value="UniProtKB-SubCell"/>
</dbReference>
<evidence type="ECO:0000256" key="1">
    <source>
        <dbReference type="ARBA" id="ARBA00004141"/>
    </source>
</evidence>
<evidence type="ECO:0000259" key="7">
    <source>
        <dbReference type="Pfam" id="PF03151"/>
    </source>
</evidence>
<dbReference type="EMBL" id="QGKY02001925">
    <property type="protein sequence ID" value="KAF2549117.1"/>
    <property type="molecule type" value="Genomic_DNA"/>
</dbReference>
<organism evidence="8">
    <name type="scientific">Brassica cretica</name>
    <name type="common">Mustard</name>
    <dbReference type="NCBI Taxonomy" id="69181"/>
    <lineage>
        <taxon>Eukaryota</taxon>
        <taxon>Viridiplantae</taxon>
        <taxon>Streptophyta</taxon>
        <taxon>Embryophyta</taxon>
        <taxon>Tracheophyta</taxon>
        <taxon>Spermatophyta</taxon>
        <taxon>Magnoliopsida</taxon>
        <taxon>eudicotyledons</taxon>
        <taxon>Gunneridae</taxon>
        <taxon>Pentapetalae</taxon>
        <taxon>rosids</taxon>
        <taxon>malvids</taxon>
        <taxon>Brassicales</taxon>
        <taxon>Brassicaceae</taxon>
        <taxon>Brassiceae</taxon>
        <taxon>Brassica</taxon>
    </lineage>
</organism>
<evidence type="ECO:0000256" key="3">
    <source>
        <dbReference type="ARBA" id="ARBA00022692"/>
    </source>
</evidence>
<evidence type="ECO:0000313" key="8">
    <source>
        <dbReference type="EMBL" id="KAF2549117.1"/>
    </source>
</evidence>
<dbReference type="InterPro" id="IPR050186">
    <property type="entry name" value="TPT_transporter"/>
</dbReference>
<evidence type="ECO:0000256" key="2">
    <source>
        <dbReference type="ARBA" id="ARBA00022448"/>
    </source>
</evidence>
<proteinExistence type="predicted"/>
<feature type="transmembrane region" description="Helical" evidence="6">
    <location>
        <begin position="120"/>
        <end position="138"/>
    </location>
</feature>
<feature type="non-terminal residue" evidence="8">
    <location>
        <position position="1"/>
    </location>
</feature>
<keyword evidence="5 6" id="KW-0472">Membrane</keyword>
<comment type="caution">
    <text evidence="8">The sequence shown here is derived from an EMBL/GenBank/DDBJ whole genome shotgun (WGS) entry which is preliminary data.</text>
</comment>
<feature type="transmembrane region" description="Helical" evidence="6">
    <location>
        <begin position="49"/>
        <end position="68"/>
    </location>
</feature>